<keyword evidence="7 12" id="KW-1133">Transmembrane helix</keyword>
<feature type="binding site" evidence="11">
    <location>
        <position position="319"/>
    </location>
    <ligand>
        <name>K(+)</name>
        <dbReference type="ChEBI" id="CHEBI:29103"/>
    </ligand>
</feature>
<dbReference type="Proteomes" id="UP000253647">
    <property type="component" value="Unassembled WGS sequence"/>
</dbReference>
<evidence type="ECO:0000256" key="4">
    <source>
        <dbReference type="ARBA" id="ARBA00022538"/>
    </source>
</evidence>
<keyword evidence="11" id="KW-0479">Metal-binding</keyword>
<comment type="subcellular location">
    <subcellularLocation>
        <location evidence="10">Cell inner membrane</location>
        <topology evidence="10">Multi-pass membrane protein</topology>
    </subcellularLocation>
    <subcellularLocation>
        <location evidence="1">Cell membrane</location>
        <topology evidence="1">Multi-pass membrane protein</topology>
    </subcellularLocation>
</comment>
<keyword evidence="4 10" id="KW-0633">Potassium transport</keyword>
<evidence type="ECO:0000256" key="8">
    <source>
        <dbReference type="ARBA" id="ARBA00023065"/>
    </source>
</evidence>
<evidence type="ECO:0000256" key="12">
    <source>
        <dbReference type="SAM" id="Phobius"/>
    </source>
</evidence>
<keyword evidence="9 10" id="KW-0472">Membrane</keyword>
<dbReference type="EMBL" id="QPJI01000009">
    <property type="protein sequence ID" value="RCW67102.1"/>
    <property type="molecule type" value="Genomic_DNA"/>
</dbReference>
<feature type="transmembrane region" description="Helical" evidence="12">
    <location>
        <begin position="183"/>
        <end position="205"/>
    </location>
</feature>
<feature type="binding site" evidence="11">
    <location>
        <position position="223"/>
    </location>
    <ligand>
        <name>K(+)</name>
        <dbReference type="ChEBI" id="CHEBI:29103"/>
    </ligand>
</feature>
<dbReference type="GO" id="GO:0005886">
    <property type="term" value="C:plasma membrane"/>
    <property type="evidence" value="ECO:0007669"/>
    <property type="project" value="UniProtKB-SubCell"/>
</dbReference>
<evidence type="ECO:0000256" key="10">
    <source>
        <dbReference type="PIRNR" id="PIRNR006247"/>
    </source>
</evidence>
<feature type="binding site" evidence="11">
    <location>
        <position position="435"/>
    </location>
    <ligand>
        <name>K(+)</name>
        <dbReference type="ChEBI" id="CHEBI:29103"/>
    </ligand>
</feature>
<dbReference type="PANTHER" id="PTHR32024:SF3">
    <property type="entry name" value="TRK SYSTEM POTASSIUM UPTAKE PROTEIN"/>
    <property type="match status" value="1"/>
</dbReference>
<keyword evidence="6 10" id="KW-0630">Potassium</keyword>
<feature type="binding site" evidence="11">
    <location>
        <position position="318"/>
    </location>
    <ligand>
        <name>K(+)</name>
        <dbReference type="ChEBI" id="CHEBI:29103"/>
    </ligand>
</feature>
<evidence type="ECO:0000256" key="1">
    <source>
        <dbReference type="ARBA" id="ARBA00004651"/>
    </source>
</evidence>
<keyword evidence="2 10" id="KW-0813">Transport</keyword>
<name>A0A368XGH8_MARNT</name>
<reference evidence="13 14" key="1">
    <citation type="submission" date="2018-07" db="EMBL/GenBank/DDBJ databases">
        <title>Freshwater and sediment microbial communities from various areas in North America, analyzing microbe dynamics in response to fracking.</title>
        <authorList>
            <person name="Lamendella R."/>
        </authorList>
    </citation>
    <scope>NUCLEOTIDE SEQUENCE [LARGE SCALE GENOMIC DNA]</scope>
    <source>
        <strain evidence="13 14">105B</strain>
    </source>
</reference>
<organism evidence="13 14">
    <name type="scientific">Marinobacter nauticus</name>
    <name type="common">Marinobacter hydrocarbonoclasticus</name>
    <name type="synonym">Marinobacter aquaeolei</name>
    <dbReference type="NCBI Taxonomy" id="2743"/>
    <lineage>
        <taxon>Bacteria</taxon>
        <taxon>Pseudomonadati</taxon>
        <taxon>Pseudomonadota</taxon>
        <taxon>Gammaproteobacteria</taxon>
        <taxon>Pseudomonadales</taxon>
        <taxon>Marinobacteraceae</taxon>
        <taxon>Marinobacter</taxon>
    </lineage>
</organism>
<evidence type="ECO:0000256" key="5">
    <source>
        <dbReference type="ARBA" id="ARBA00022692"/>
    </source>
</evidence>
<sequence length="486" mass="53281">MMALFNIRPVIQILGFLLILLSFLMTLPVNLLMLGDTPDWLAFVKSASICFGVGVVCFYSAGGKRRYALKQRQMFILTVSAWIVIPLFSSLPLLLSDLTLSVTDAFFESISGVTTTGSTVMSGLDKLPGDILLWRSIMQWMGGIGIIGMAVAILPFLRIGGMRLFATESSEWTEKAVPRTNRLARGLVFSYLALTFSCIFTYWLLGMDLFNAVNHALTTVSTGGYSTSDSSMGQFDELSILFASSLFMMLGGVPFFLFVRMLYGHSQPLLRDQQVHFFLKFLLLIACLITLYRIVKEGTFPVDAFVHALFNVTSVVTTTGYASQDYSLWGPFVVVLFFFLTFVGGCSGSTSGGMKIFRFQLSMLLLREQVLRLLHPNAVIARHYNGRIISDEIVASSVAFSFIFLATLAVVASILALLGLDLTTSLSGAATALANVGPGLGDTIGPAGNFQTLPDPAKWVLMVAMLLGRLELLSVFVMFSPHFWRS</sequence>
<proteinExistence type="inferred from homology"/>
<evidence type="ECO:0000256" key="9">
    <source>
        <dbReference type="ARBA" id="ARBA00023136"/>
    </source>
</evidence>
<dbReference type="AlphaFoldDB" id="A0A368XGH8"/>
<dbReference type="GO" id="GO:0046872">
    <property type="term" value="F:metal ion binding"/>
    <property type="evidence" value="ECO:0007669"/>
    <property type="project" value="UniProtKB-KW"/>
</dbReference>
<protein>
    <recommendedName>
        <fullName evidence="10">Trk system potassium uptake protein</fullName>
    </recommendedName>
</protein>
<feature type="transmembrane region" description="Helical" evidence="12">
    <location>
        <begin position="40"/>
        <end position="62"/>
    </location>
</feature>
<evidence type="ECO:0000313" key="14">
    <source>
        <dbReference type="Proteomes" id="UP000253647"/>
    </source>
</evidence>
<keyword evidence="5 12" id="KW-0812">Transmembrane</keyword>
<keyword evidence="10" id="KW-0997">Cell inner membrane</keyword>
<evidence type="ECO:0000256" key="6">
    <source>
        <dbReference type="ARBA" id="ARBA00022958"/>
    </source>
</evidence>
<dbReference type="InterPro" id="IPR004772">
    <property type="entry name" value="TrkH"/>
</dbReference>
<gene>
    <name evidence="13" type="ORF">DET61_10912</name>
</gene>
<comment type="similarity">
    <text evidence="10">Belongs to the TrkH potassium transport family.</text>
</comment>
<evidence type="ECO:0000256" key="11">
    <source>
        <dbReference type="PIRSR" id="PIRSR006247-1"/>
    </source>
</evidence>
<feature type="binding site" evidence="11">
    <location>
        <position position="116"/>
    </location>
    <ligand>
        <name>K(+)</name>
        <dbReference type="ChEBI" id="CHEBI:29103"/>
    </ligand>
</feature>
<dbReference type="GO" id="GO:0015379">
    <property type="term" value="F:potassium:chloride symporter activity"/>
    <property type="evidence" value="ECO:0007669"/>
    <property type="project" value="InterPro"/>
</dbReference>
<dbReference type="PIRSF" id="PIRSF006247">
    <property type="entry name" value="TrkH"/>
    <property type="match status" value="1"/>
</dbReference>
<evidence type="ECO:0000256" key="7">
    <source>
        <dbReference type="ARBA" id="ARBA00022989"/>
    </source>
</evidence>
<feature type="transmembrane region" description="Helical" evidence="12">
    <location>
        <begin position="74"/>
        <end position="95"/>
    </location>
</feature>
<keyword evidence="3 10" id="KW-1003">Cell membrane</keyword>
<evidence type="ECO:0000256" key="3">
    <source>
        <dbReference type="ARBA" id="ARBA00022475"/>
    </source>
</evidence>
<feature type="transmembrane region" description="Helical" evidence="12">
    <location>
        <begin position="275"/>
        <end position="295"/>
    </location>
</feature>
<dbReference type="Pfam" id="PF02386">
    <property type="entry name" value="TrkH"/>
    <property type="match status" value="1"/>
</dbReference>
<accession>A0A368XGH8</accession>
<feature type="binding site" evidence="11">
    <location>
        <position position="115"/>
    </location>
    <ligand>
        <name>K(+)</name>
        <dbReference type="ChEBI" id="CHEBI:29103"/>
    </ligand>
</feature>
<feature type="transmembrane region" description="Helical" evidence="12">
    <location>
        <begin position="137"/>
        <end position="157"/>
    </location>
</feature>
<evidence type="ECO:0000256" key="2">
    <source>
        <dbReference type="ARBA" id="ARBA00022448"/>
    </source>
</evidence>
<feature type="transmembrane region" description="Helical" evidence="12">
    <location>
        <begin position="459"/>
        <end position="479"/>
    </location>
</feature>
<dbReference type="PANTHER" id="PTHR32024">
    <property type="entry name" value="TRK SYSTEM POTASSIUM UPTAKE PROTEIN TRKG-RELATED"/>
    <property type="match status" value="1"/>
</dbReference>
<comment type="function">
    <text evidence="10">Low-affinity potassium transport system. Interacts with Trk system potassium uptake protein TrkA.</text>
</comment>
<feature type="transmembrane region" description="Helical" evidence="12">
    <location>
        <begin position="393"/>
        <end position="418"/>
    </location>
</feature>
<feature type="transmembrane region" description="Helical" evidence="12">
    <location>
        <begin position="240"/>
        <end position="263"/>
    </location>
</feature>
<comment type="caution">
    <text evidence="13">The sequence shown here is derived from an EMBL/GenBank/DDBJ whole genome shotgun (WGS) entry which is preliminary data.</text>
</comment>
<dbReference type="InterPro" id="IPR003445">
    <property type="entry name" value="Cat_transpt"/>
</dbReference>
<evidence type="ECO:0000313" key="13">
    <source>
        <dbReference type="EMBL" id="RCW67102.1"/>
    </source>
</evidence>
<keyword evidence="8 10" id="KW-0406">Ion transport</keyword>
<feature type="transmembrane region" description="Helical" evidence="12">
    <location>
        <begin position="12"/>
        <end position="34"/>
    </location>
</feature>
<feature type="binding site" evidence="11">
    <location>
        <position position="436"/>
    </location>
    <ligand>
        <name>K(+)</name>
        <dbReference type="ChEBI" id="CHEBI:29103"/>
    </ligand>
</feature>
<feature type="transmembrane region" description="Helical" evidence="12">
    <location>
        <begin position="328"/>
        <end position="348"/>
    </location>
</feature>